<protein>
    <submittedName>
        <fullName evidence="2">Uncharacterized protein</fullName>
    </submittedName>
</protein>
<dbReference type="EMBL" id="FJOG01000022">
    <property type="protein sequence ID" value="CZR62979.1"/>
    <property type="molecule type" value="Genomic_DNA"/>
</dbReference>
<dbReference type="Proteomes" id="UP000184330">
    <property type="component" value="Unassembled WGS sequence"/>
</dbReference>
<keyword evidence="3" id="KW-1185">Reference proteome</keyword>
<dbReference type="OrthoDB" id="3478641at2759"/>
<reference evidence="2 3" key="1">
    <citation type="submission" date="2016-03" db="EMBL/GenBank/DDBJ databases">
        <authorList>
            <person name="Ploux O."/>
        </authorList>
    </citation>
    <scope>NUCLEOTIDE SEQUENCE [LARGE SCALE GENOMIC DNA]</scope>
    <source>
        <strain evidence="2 3">UAMH 11012</strain>
    </source>
</reference>
<gene>
    <name evidence="2" type="ORF">PAC_12876</name>
</gene>
<proteinExistence type="predicted"/>
<dbReference type="AlphaFoldDB" id="A0A1L7XD62"/>
<accession>A0A1L7XD62</accession>
<organism evidence="2 3">
    <name type="scientific">Phialocephala subalpina</name>
    <dbReference type="NCBI Taxonomy" id="576137"/>
    <lineage>
        <taxon>Eukaryota</taxon>
        <taxon>Fungi</taxon>
        <taxon>Dikarya</taxon>
        <taxon>Ascomycota</taxon>
        <taxon>Pezizomycotina</taxon>
        <taxon>Leotiomycetes</taxon>
        <taxon>Helotiales</taxon>
        <taxon>Mollisiaceae</taxon>
        <taxon>Phialocephala</taxon>
        <taxon>Phialocephala fortinii species complex</taxon>
    </lineage>
</organism>
<feature type="chain" id="PRO_5013018795" evidence="1">
    <location>
        <begin position="20"/>
        <end position="176"/>
    </location>
</feature>
<feature type="signal peptide" evidence="1">
    <location>
        <begin position="1"/>
        <end position="19"/>
    </location>
</feature>
<evidence type="ECO:0000256" key="1">
    <source>
        <dbReference type="SAM" id="SignalP"/>
    </source>
</evidence>
<name>A0A1L7XD62_9HELO</name>
<keyword evidence="1" id="KW-0732">Signal</keyword>
<sequence length="176" mass="19186">MKFLTIPLAALLYSTCCAAEPVIENIQERTPENTERASTGTCSIGIARWFGSISWDVTVYNVPQPLRQDNNIIGTLVNAEMDKGQSITIQSPASAITITNVDNKPIFDYDSQELNASISDPATGQTKVKLEFVMANGNHTWTTDDCYAGNVIFSAGLEGWSCDFPCSIEAVQPKEL</sequence>
<evidence type="ECO:0000313" key="2">
    <source>
        <dbReference type="EMBL" id="CZR62979.1"/>
    </source>
</evidence>
<evidence type="ECO:0000313" key="3">
    <source>
        <dbReference type="Proteomes" id="UP000184330"/>
    </source>
</evidence>